<dbReference type="EC" id="1.20.4.1" evidence="2"/>
<dbReference type="AlphaFoldDB" id="A0A6J4HQK4"/>
<keyword evidence="2" id="KW-0560">Oxidoreductase</keyword>
<protein>
    <submittedName>
        <fullName evidence="2">Arsenate reductase glutaredoxin-coupled</fullName>
        <ecNumber evidence="2">1.20.4.1</ecNumber>
    </submittedName>
</protein>
<organism evidence="2">
    <name type="scientific">uncultured Acetobacteraceae bacterium</name>
    <dbReference type="NCBI Taxonomy" id="169975"/>
    <lineage>
        <taxon>Bacteria</taxon>
        <taxon>Pseudomonadati</taxon>
        <taxon>Pseudomonadota</taxon>
        <taxon>Alphaproteobacteria</taxon>
        <taxon>Acetobacterales</taxon>
        <taxon>Acetobacteraceae</taxon>
        <taxon>environmental samples</taxon>
    </lineage>
</organism>
<dbReference type="GO" id="GO:0008794">
    <property type="term" value="F:arsenate reductase (glutaredoxin) activity"/>
    <property type="evidence" value="ECO:0007669"/>
    <property type="project" value="UniProtKB-EC"/>
</dbReference>
<evidence type="ECO:0000313" key="2">
    <source>
        <dbReference type="EMBL" id="CAA9228339.1"/>
    </source>
</evidence>
<proteinExistence type="predicted"/>
<accession>A0A6J4HQK4</accession>
<feature type="compositionally biased region" description="Gly residues" evidence="1">
    <location>
        <begin position="124"/>
        <end position="135"/>
    </location>
</feature>
<name>A0A6J4HQK4_9PROT</name>
<feature type="non-terminal residue" evidence="2">
    <location>
        <position position="146"/>
    </location>
</feature>
<reference evidence="2" key="1">
    <citation type="submission" date="2020-02" db="EMBL/GenBank/DDBJ databases">
        <authorList>
            <person name="Meier V. D."/>
        </authorList>
    </citation>
    <scope>NUCLEOTIDE SEQUENCE</scope>
    <source>
        <strain evidence="2">AVDCRST_MAG08</strain>
    </source>
</reference>
<feature type="compositionally biased region" description="Low complexity" evidence="1">
    <location>
        <begin position="106"/>
        <end position="123"/>
    </location>
</feature>
<feature type="region of interest" description="Disordered" evidence="1">
    <location>
        <begin position="1"/>
        <end position="146"/>
    </location>
</feature>
<evidence type="ECO:0000256" key="1">
    <source>
        <dbReference type="SAM" id="MobiDB-lite"/>
    </source>
</evidence>
<feature type="non-terminal residue" evidence="2">
    <location>
        <position position="1"/>
    </location>
</feature>
<dbReference type="EMBL" id="CADCTG010000105">
    <property type="protein sequence ID" value="CAA9228339.1"/>
    <property type="molecule type" value="Genomic_DNA"/>
</dbReference>
<gene>
    <name evidence="2" type="ORF">AVDCRST_MAG08-973</name>
</gene>
<feature type="compositionally biased region" description="Basic and acidic residues" evidence="1">
    <location>
        <begin position="74"/>
        <end position="104"/>
    </location>
</feature>
<sequence length="146" mass="15867">DGRHHLPQPGLRHVAQRPRLDPQQRRGTACRRVPEDAAEPGRAGRADRAHGHLGAGFAAPEGHAPRRARVGRSGLERRRADRRHDGAPHPHQPADRGHAPRREALPAVRSGARPPARAAARGFRQGGRRSGGGRAGRARPETRRPV</sequence>